<evidence type="ECO:0000313" key="3">
    <source>
        <dbReference type="Proteomes" id="UP000006622"/>
    </source>
</evidence>
<dbReference type="RefSeq" id="WP_013897792.1">
    <property type="nucleotide sequence ID" value="NC_015676.1"/>
</dbReference>
<reference evidence="2 3" key="1">
    <citation type="submission" date="2010-07" db="EMBL/GenBank/DDBJ databases">
        <title>The complete genome of Methanosalsum zhilinae DSM 4017.</title>
        <authorList>
            <consortium name="US DOE Joint Genome Institute (JGI-PGF)"/>
            <person name="Lucas S."/>
            <person name="Copeland A."/>
            <person name="Lapidus A."/>
            <person name="Glavina del Rio T."/>
            <person name="Dalin E."/>
            <person name="Tice H."/>
            <person name="Bruce D."/>
            <person name="Goodwin L."/>
            <person name="Pitluck S."/>
            <person name="Kyrpides N."/>
            <person name="Mavromatis K."/>
            <person name="Ovchinnikova G."/>
            <person name="Daligault H."/>
            <person name="Detter J.C."/>
            <person name="Han C."/>
            <person name="Tapia R."/>
            <person name="Larimer F."/>
            <person name="Land M."/>
            <person name="Hauser L."/>
            <person name="Markowitz V."/>
            <person name="Cheng J.-F."/>
            <person name="Hugenholtz P."/>
            <person name="Woyke T."/>
            <person name="Wu D."/>
            <person name="Spring S."/>
            <person name="Schueler E."/>
            <person name="Brambilla E."/>
            <person name="Klenk H.-P."/>
            <person name="Eisen J.A."/>
        </authorList>
    </citation>
    <scope>NUCLEOTIDE SEQUENCE [LARGE SCALE GENOMIC DNA]</scope>
    <source>
        <strain evidence="3">DSM 4017 / NBRC 107636 / OCM 62 / WeN5</strain>
    </source>
</reference>
<dbReference type="AlphaFoldDB" id="F7XPS8"/>
<name>F7XPS8_METZD</name>
<dbReference type="SUPFAM" id="SSF88723">
    <property type="entry name" value="PIN domain-like"/>
    <property type="match status" value="1"/>
</dbReference>
<dbReference type="Proteomes" id="UP000006622">
    <property type="component" value="Chromosome"/>
</dbReference>
<proteinExistence type="predicted"/>
<dbReference type="Gene3D" id="3.40.50.1010">
    <property type="entry name" value="5'-nuclease"/>
    <property type="match status" value="1"/>
</dbReference>
<dbReference type="OrthoDB" id="15280at2157"/>
<keyword evidence="3" id="KW-1185">Reference proteome</keyword>
<dbReference type="EMBL" id="CP002101">
    <property type="protein sequence ID" value="AEH60353.1"/>
    <property type="molecule type" value="Genomic_DNA"/>
</dbReference>
<dbReference type="KEGG" id="mzh:Mzhil_0479"/>
<gene>
    <name evidence="2" type="ordered locus">Mzhil_0479</name>
</gene>
<dbReference type="InterPro" id="IPR041120">
    <property type="entry name" value="PIN_9"/>
</dbReference>
<protein>
    <recommendedName>
        <fullName evidence="1">VapC9 PIN-like domain-containing protein</fullName>
    </recommendedName>
</protein>
<evidence type="ECO:0000313" key="2">
    <source>
        <dbReference type="EMBL" id="AEH60353.1"/>
    </source>
</evidence>
<dbReference type="Pfam" id="PF18477">
    <property type="entry name" value="PIN_9"/>
    <property type="match status" value="1"/>
</dbReference>
<organism evidence="2 3">
    <name type="scientific">Methanosalsum zhilinae (strain DSM 4017 / NBRC 107636 / OCM 62 / WeN5)</name>
    <name type="common">Methanohalophilus zhilinae</name>
    <dbReference type="NCBI Taxonomy" id="679901"/>
    <lineage>
        <taxon>Archaea</taxon>
        <taxon>Methanobacteriati</taxon>
        <taxon>Methanobacteriota</taxon>
        <taxon>Stenosarchaea group</taxon>
        <taxon>Methanomicrobia</taxon>
        <taxon>Methanosarcinales</taxon>
        <taxon>Methanosarcinaceae</taxon>
        <taxon>Methanosalsum</taxon>
    </lineage>
</organism>
<dbReference type="STRING" id="679901.Mzhil_0479"/>
<sequence length="121" mass="13555">MKVIIDTNGLMIPAQFNVDIFDELIRIGYDDFIVPKAVIEELEILNKKAKGTDRTAAKIAKSLSGRCRLVDITGNADDVIEELAFEMDADVLTNDIELKKKLISRGIRVVYLRQKNCLATT</sequence>
<feature type="domain" description="VapC9 PIN-like" evidence="1">
    <location>
        <begin position="3"/>
        <end position="115"/>
    </location>
</feature>
<dbReference type="GeneID" id="10822086"/>
<dbReference type="HOGENOM" id="CLU_107892_1_0_2"/>
<dbReference type="CDD" id="cd09879">
    <property type="entry name" value="PIN_VapC_AF0591-like"/>
    <property type="match status" value="1"/>
</dbReference>
<accession>F7XPS8</accession>
<evidence type="ECO:0000259" key="1">
    <source>
        <dbReference type="Pfam" id="PF18477"/>
    </source>
</evidence>
<dbReference type="InterPro" id="IPR029060">
    <property type="entry name" value="PIN-like_dom_sf"/>
</dbReference>